<reference evidence="1 2" key="1">
    <citation type="submission" date="2019-03" db="EMBL/GenBank/DDBJ databases">
        <title>Draft Genome Sequence of Massilia arenosa sp. nov., a Novel Massilia Species Isolated from a Sandy-loam Maize Soil.</title>
        <authorList>
            <person name="Raths R."/>
            <person name="Peta V."/>
            <person name="Bucking H."/>
        </authorList>
    </citation>
    <scope>NUCLEOTIDE SEQUENCE [LARGE SCALE GENOMIC DNA]</scope>
    <source>
        <strain evidence="1 2">MC02</strain>
    </source>
</reference>
<accession>A0A4Y9SV69</accession>
<feature type="non-terminal residue" evidence="1">
    <location>
        <position position="75"/>
    </location>
</feature>
<dbReference type="EMBL" id="SPVF01000035">
    <property type="protein sequence ID" value="TFW28543.1"/>
    <property type="molecule type" value="Genomic_DNA"/>
</dbReference>
<organism evidence="1 2">
    <name type="scientific">Zemynaea arenosa</name>
    <dbReference type="NCBI Taxonomy" id="2561931"/>
    <lineage>
        <taxon>Bacteria</taxon>
        <taxon>Pseudomonadati</taxon>
        <taxon>Pseudomonadota</taxon>
        <taxon>Betaproteobacteria</taxon>
        <taxon>Burkholderiales</taxon>
        <taxon>Oxalobacteraceae</taxon>
        <taxon>Telluria group</taxon>
        <taxon>Zemynaea</taxon>
    </lineage>
</organism>
<evidence type="ECO:0000313" key="2">
    <source>
        <dbReference type="Proteomes" id="UP000298438"/>
    </source>
</evidence>
<evidence type="ECO:0000313" key="1">
    <source>
        <dbReference type="EMBL" id="TFW28543.1"/>
    </source>
</evidence>
<dbReference type="AlphaFoldDB" id="A0A4Y9SV69"/>
<protein>
    <submittedName>
        <fullName evidence="1">Response regulator</fullName>
    </submittedName>
</protein>
<comment type="caution">
    <text evidence="1">The sequence shown here is derived from an EMBL/GenBank/DDBJ whole genome shotgun (WGS) entry which is preliminary data.</text>
</comment>
<name>A0A4Y9SV69_9BURK</name>
<gene>
    <name evidence="1" type="ORF">E4L96_02235</name>
</gene>
<keyword evidence="2" id="KW-1185">Reference proteome</keyword>
<sequence>MTQPGSLSTPVSHYDWSASMLGAPAGWPFPLRLAADLVLGAPVPALLVWGSDRVVILNAAYETLAASRSARAPGG</sequence>
<proteinExistence type="predicted"/>
<dbReference type="Proteomes" id="UP000298438">
    <property type="component" value="Unassembled WGS sequence"/>
</dbReference>